<evidence type="ECO:0008006" key="3">
    <source>
        <dbReference type="Google" id="ProtNLM"/>
    </source>
</evidence>
<dbReference type="CDD" id="cd08984">
    <property type="entry name" value="GH43-like"/>
    <property type="match status" value="1"/>
</dbReference>
<dbReference type="PANTHER" id="PTHR43301:SF3">
    <property type="entry name" value="ARABINAN ENDO-1,5-ALPHA-L-ARABINOSIDASE A-RELATED"/>
    <property type="match status" value="1"/>
</dbReference>
<dbReference type="Proteomes" id="UP000184485">
    <property type="component" value="Unassembled WGS sequence"/>
</dbReference>
<evidence type="ECO:0000313" key="1">
    <source>
        <dbReference type="EMBL" id="SHG78297.1"/>
    </source>
</evidence>
<dbReference type="EMBL" id="FQUP01000007">
    <property type="protein sequence ID" value="SHG78297.1"/>
    <property type="molecule type" value="Genomic_DNA"/>
</dbReference>
<dbReference type="STRING" id="1122133.SAMN02745157_4820"/>
<gene>
    <name evidence="1" type="ORF">SAMN02745157_4820</name>
</gene>
<reference evidence="1 2" key="1">
    <citation type="submission" date="2016-11" db="EMBL/GenBank/DDBJ databases">
        <authorList>
            <person name="Jaros S."/>
            <person name="Januszkiewicz K."/>
            <person name="Wedrychowicz H."/>
        </authorList>
    </citation>
    <scope>NUCLEOTIDE SEQUENCE [LARGE SCALE GENOMIC DNA]</scope>
    <source>
        <strain evidence="1 2">DSM 19436</strain>
    </source>
</reference>
<dbReference type="AlphaFoldDB" id="A0A1M5MM69"/>
<dbReference type="SUPFAM" id="SSF75005">
    <property type="entry name" value="Arabinanase/levansucrase/invertase"/>
    <property type="match status" value="1"/>
</dbReference>
<proteinExistence type="predicted"/>
<keyword evidence="2" id="KW-1185">Reference proteome</keyword>
<dbReference type="RefSeq" id="WP_073058157.1">
    <property type="nucleotide sequence ID" value="NZ_FQUP01000007.1"/>
</dbReference>
<dbReference type="PANTHER" id="PTHR43301">
    <property type="entry name" value="ARABINAN ENDO-1,5-ALPHA-L-ARABINOSIDASE"/>
    <property type="match status" value="1"/>
</dbReference>
<dbReference type="InterPro" id="IPR023296">
    <property type="entry name" value="Glyco_hydro_beta-prop_sf"/>
</dbReference>
<evidence type="ECO:0000313" key="2">
    <source>
        <dbReference type="Proteomes" id="UP000184485"/>
    </source>
</evidence>
<organism evidence="1 2">
    <name type="scientific">Kaistia soli DSM 19436</name>
    <dbReference type="NCBI Taxonomy" id="1122133"/>
    <lineage>
        <taxon>Bacteria</taxon>
        <taxon>Pseudomonadati</taxon>
        <taxon>Pseudomonadota</taxon>
        <taxon>Alphaproteobacteria</taxon>
        <taxon>Hyphomicrobiales</taxon>
        <taxon>Kaistiaceae</taxon>
        <taxon>Kaistia</taxon>
    </lineage>
</organism>
<protein>
    <recommendedName>
        <fullName evidence="3">Glycosyl hydrolases family 43</fullName>
    </recommendedName>
</protein>
<sequence length="319" mass="35656">MSRPIYADPVHDGAADPVVVQRAGTDEWWMFYTNRRADLGGEGAGWIHGSAIGYAVSTDGGRNWDYRGTVEGLDDPADAGLNTHWAPEVIRAGDRYHMYLSYMPGTGEGATEPDRRIVHFTSPDLVAWTRQGVLPRSSHNVIDAAVARTPDGLYRLWYKDEAQGSSTWSLTSPDLYDWTMEGQVLPGSPDAPPHEGPNVFFLSGFWWLIVDEWRGQGVYRSDDAINWRRQGLILAEPGLDPDDRRFARHGDVVTQGDWAALFYFTHPHWAETETPVPVTFEERRTVIHVARLHVEDGRLLATRDIDGVTLDQALGEGAC</sequence>
<dbReference type="Gene3D" id="2.115.10.20">
    <property type="entry name" value="Glycosyl hydrolase domain, family 43"/>
    <property type="match status" value="1"/>
</dbReference>
<dbReference type="OrthoDB" id="7064503at2"/>
<dbReference type="InterPro" id="IPR050727">
    <property type="entry name" value="GH43_arabinanases"/>
</dbReference>
<name>A0A1M5MM69_9HYPH</name>
<accession>A0A1M5MM69</accession>